<evidence type="ECO:0000313" key="3">
    <source>
        <dbReference type="EMBL" id="SEM87448.1"/>
    </source>
</evidence>
<feature type="domain" description="VanZ-like" evidence="2">
    <location>
        <begin position="34"/>
        <end position="102"/>
    </location>
</feature>
<sequence length="112" mass="11864">MTRFMIHCVTLALALIIATLTLLPSPGPQGIPGLDKLAHFLAFGALAAPLAFAYPRHWRAVALAVLAYGGLIEIVQPYMGRSAEWADLLADGIGAFLGAWGAVRIGRGRRAV</sequence>
<reference evidence="3 4" key="1">
    <citation type="submission" date="2016-10" db="EMBL/GenBank/DDBJ databases">
        <authorList>
            <person name="de Groot N.N."/>
        </authorList>
    </citation>
    <scope>NUCLEOTIDE SEQUENCE [LARGE SCALE GENOMIC DNA]</scope>
    <source>
        <strain evidence="3 4">DSM 11457</strain>
    </source>
</reference>
<dbReference type="PANTHER" id="PTHR28008:SF1">
    <property type="entry name" value="DOMAIN PROTEIN, PUTATIVE (AFU_ORTHOLOGUE AFUA_3G10980)-RELATED"/>
    <property type="match status" value="1"/>
</dbReference>
<dbReference type="AlphaFoldDB" id="A0A1H8BZK5"/>
<dbReference type="PANTHER" id="PTHR28008">
    <property type="entry name" value="DOMAIN PROTEIN, PUTATIVE (AFU_ORTHOLOGUE AFUA_3G10980)-RELATED"/>
    <property type="match status" value="1"/>
</dbReference>
<feature type="transmembrane region" description="Helical" evidence="1">
    <location>
        <begin position="85"/>
        <end position="103"/>
    </location>
</feature>
<organism evidence="3 4">
    <name type="scientific">Roseovarius tolerans</name>
    <dbReference type="NCBI Taxonomy" id="74031"/>
    <lineage>
        <taxon>Bacteria</taxon>
        <taxon>Pseudomonadati</taxon>
        <taxon>Pseudomonadota</taxon>
        <taxon>Alphaproteobacteria</taxon>
        <taxon>Rhodobacterales</taxon>
        <taxon>Roseobacteraceae</taxon>
        <taxon>Roseovarius</taxon>
    </lineage>
</organism>
<gene>
    <name evidence="3" type="ORF">SAMN04488077_10914</name>
</gene>
<name>A0A1H8BZK5_9RHOB</name>
<evidence type="ECO:0000313" key="4">
    <source>
        <dbReference type="Proteomes" id="UP000182160"/>
    </source>
</evidence>
<dbReference type="Proteomes" id="UP000182160">
    <property type="component" value="Unassembled WGS sequence"/>
</dbReference>
<keyword evidence="1" id="KW-0472">Membrane</keyword>
<feature type="transmembrane region" description="Helical" evidence="1">
    <location>
        <begin position="61"/>
        <end position="79"/>
    </location>
</feature>
<feature type="transmembrane region" description="Helical" evidence="1">
    <location>
        <begin position="38"/>
        <end position="54"/>
    </location>
</feature>
<dbReference type="NCBIfam" id="NF037970">
    <property type="entry name" value="vanZ_1"/>
    <property type="match status" value="1"/>
</dbReference>
<evidence type="ECO:0000259" key="2">
    <source>
        <dbReference type="Pfam" id="PF04892"/>
    </source>
</evidence>
<protein>
    <submittedName>
        <fullName evidence="3">VanZ like family protein</fullName>
    </submittedName>
</protein>
<accession>A0A1H8BZK5</accession>
<dbReference type="RefSeq" id="WP_244888521.1">
    <property type="nucleotide sequence ID" value="NZ_FOBO01000009.1"/>
</dbReference>
<keyword evidence="1" id="KW-0812">Transmembrane</keyword>
<keyword evidence="1" id="KW-1133">Transmembrane helix</keyword>
<dbReference type="EMBL" id="FOBO01000009">
    <property type="protein sequence ID" value="SEM87448.1"/>
    <property type="molecule type" value="Genomic_DNA"/>
</dbReference>
<evidence type="ECO:0000256" key="1">
    <source>
        <dbReference type="SAM" id="Phobius"/>
    </source>
</evidence>
<dbReference type="Pfam" id="PF04892">
    <property type="entry name" value="VanZ"/>
    <property type="match status" value="1"/>
</dbReference>
<dbReference type="InterPro" id="IPR006976">
    <property type="entry name" value="VanZ-like"/>
</dbReference>
<proteinExistence type="predicted"/>